<dbReference type="Proteomes" id="UP001595645">
    <property type="component" value="Unassembled WGS sequence"/>
</dbReference>
<evidence type="ECO:0000313" key="3">
    <source>
        <dbReference type="Proteomes" id="UP001595645"/>
    </source>
</evidence>
<feature type="region of interest" description="Disordered" evidence="1">
    <location>
        <begin position="108"/>
        <end position="136"/>
    </location>
</feature>
<dbReference type="EMBL" id="JBHRWK010000160">
    <property type="protein sequence ID" value="MFC3456367.1"/>
    <property type="molecule type" value="Genomic_DNA"/>
</dbReference>
<name>A0ABV7PF46_9PSEU</name>
<gene>
    <name evidence="2" type="ORF">ACFOSH_43705</name>
</gene>
<keyword evidence="3" id="KW-1185">Reference proteome</keyword>
<reference evidence="3" key="1">
    <citation type="journal article" date="2019" name="Int. J. Syst. Evol. Microbiol.">
        <title>The Global Catalogue of Microorganisms (GCM) 10K type strain sequencing project: providing services to taxonomists for standard genome sequencing and annotation.</title>
        <authorList>
            <consortium name="The Broad Institute Genomics Platform"/>
            <consortium name="The Broad Institute Genome Sequencing Center for Infectious Disease"/>
            <person name="Wu L."/>
            <person name="Ma J."/>
        </authorList>
    </citation>
    <scope>NUCLEOTIDE SEQUENCE [LARGE SCALE GENOMIC DNA]</scope>
    <source>
        <strain evidence="3">CGMCC 4.7676</strain>
    </source>
</reference>
<dbReference type="RefSeq" id="WP_378247650.1">
    <property type="nucleotide sequence ID" value="NZ_JBHRWK010000160.1"/>
</dbReference>
<sequence length="136" mass="14568">MLTAHNILTLIGYALRHCYADEDAEPELASLAWMALALNEHLGTQSEISEPVPIWGRGSMANRMHAARGSLFGGLGEDCMNVDLSEAPRTVLADVVPQNPLHLNVRGEGSRLRTLDGQNDEGQSHEPLRAAGSGSA</sequence>
<evidence type="ECO:0000313" key="2">
    <source>
        <dbReference type="EMBL" id="MFC3456367.1"/>
    </source>
</evidence>
<organism evidence="2 3">
    <name type="scientific">Amycolatopsis speibonae</name>
    <dbReference type="NCBI Taxonomy" id="1450224"/>
    <lineage>
        <taxon>Bacteria</taxon>
        <taxon>Bacillati</taxon>
        <taxon>Actinomycetota</taxon>
        <taxon>Actinomycetes</taxon>
        <taxon>Pseudonocardiales</taxon>
        <taxon>Pseudonocardiaceae</taxon>
        <taxon>Amycolatopsis</taxon>
    </lineage>
</organism>
<comment type="caution">
    <text evidence="2">The sequence shown here is derived from an EMBL/GenBank/DDBJ whole genome shotgun (WGS) entry which is preliminary data.</text>
</comment>
<evidence type="ECO:0000256" key="1">
    <source>
        <dbReference type="SAM" id="MobiDB-lite"/>
    </source>
</evidence>
<accession>A0ABV7PF46</accession>
<protein>
    <submittedName>
        <fullName evidence="2">Uncharacterized protein</fullName>
    </submittedName>
</protein>
<proteinExistence type="predicted"/>